<dbReference type="PANTHER" id="PTHR35525:SF3">
    <property type="entry name" value="BLL6575 PROTEIN"/>
    <property type="match status" value="1"/>
</dbReference>
<dbReference type="RefSeq" id="WP_348262365.1">
    <property type="nucleotide sequence ID" value="NZ_CP121196.1"/>
</dbReference>
<dbReference type="PANTHER" id="PTHR35525">
    <property type="entry name" value="BLL6575 PROTEIN"/>
    <property type="match status" value="1"/>
</dbReference>
<evidence type="ECO:0000313" key="2">
    <source>
        <dbReference type="EMBL" id="XBH17134.1"/>
    </source>
</evidence>
<sequence length="213" mass="24272">MIDGTANGTGARRDKKSFELIGGSPALDLVNTLDWRFRNGPPPEELLQDYYDLVQFSVQCSLLSDAVGRRLVRNVNESKAAQVVAAVRELREAAAEVLYAALEGVGPSASSMKVLEKCFREAREYERLLWDGEKLAWELSQSPAPAELPLWMLSLKFEDLMTSDEMHKLRECGNAECRWLFLDTSKNHTRRWCDMKICGNRMKARRFKAQRRG</sequence>
<protein>
    <submittedName>
        <fullName evidence="2">CGNR zinc finger domain-containing protein</fullName>
    </submittedName>
</protein>
<organism evidence="2">
    <name type="scientific">Telmatobacter sp. DSM 110680</name>
    <dbReference type="NCBI Taxonomy" id="3036704"/>
    <lineage>
        <taxon>Bacteria</taxon>
        <taxon>Pseudomonadati</taxon>
        <taxon>Acidobacteriota</taxon>
        <taxon>Terriglobia</taxon>
        <taxon>Terriglobales</taxon>
        <taxon>Acidobacteriaceae</taxon>
        <taxon>Telmatobacter</taxon>
    </lineage>
</organism>
<dbReference type="InterPro" id="IPR023286">
    <property type="entry name" value="ABATE_dom_sf"/>
</dbReference>
<name>A0AAU7DH28_9BACT</name>
<dbReference type="Pfam" id="PF11706">
    <property type="entry name" value="zf-CGNR"/>
    <property type="match status" value="1"/>
</dbReference>
<accession>A0AAU7DH28</accession>
<evidence type="ECO:0000259" key="1">
    <source>
        <dbReference type="Pfam" id="PF11706"/>
    </source>
</evidence>
<dbReference type="AlphaFoldDB" id="A0AAU7DH28"/>
<dbReference type="Pfam" id="PF07336">
    <property type="entry name" value="ABATE"/>
    <property type="match status" value="1"/>
</dbReference>
<reference evidence="2" key="1">
    <citation type="submission" date="2023-03" db="EMBL/GenBank/DDBJ databases">
        <title>Edaphobacter sp.</title>
        <authorList>
            <person name="Huber K.J."/>
            <person name="Papendorf J."/>
            <person name="Pilke C."/>
            <person name="Bunk B."/>
            <person name="Sproeer C."/>
            <person name="Pester M."/>
        </authorList>
    </citation>
    <scope>NUCLEOTIDE SEQUENCE</scope>
    <source>
        <strain evidence="2">DSM 110680</strain>
    </source>
</reference>
<dbReference type="InterPro" id="IPR010852">
    <property type="entry name" value="ABATE"/>
</dbReference>
<dbReference type="SUPFAM" id="SSF160904">
    <property type="entry name" value="Jann2411-like"/>
    <property type="match status" value="1"/>
</dbReference>
<dbReference type="Gene3D" id="1.10.3300.10">
    <property type="entry name" value="Jann2411-like domain"/>
    <property type="match status" value="1"/>
</dbReference>
<feature type="domain" description="Zinc finger CGNR" evidence="1">
    <location>
        <begin position="169"/>
        <end position="210"/>
    </location>
</feature>
<dbReference type="EMBL" id="CP121196">
    <property type="protein sequence ID" value="XBH17134.1"/>
    <property type="molecule type" value="Genomic_DNA"/>
</dbReference>
<gene>
    <name evidence="2" type="ORF">P8935_21525</name>
</gene>
<proteinExistence type="predicted"/>
<dbReference type="InterPro" id="IPR021005">
    <property type="entry name" value="Znf_CGNR"/>
</dbReference>